<reference evidence="3 4" key="1">
    <citation type="submission" date="2019-07" db="EMBL/GenBank/DDBJ databases">
        <title>Genomics analysis of Aphanomyces spp. identifies a new class of oomycete effector associated with host adaptation.</title>
        <authorList>
            <person name="Gaulin E."/>
        </authorList>
    </citation>
    <scope>NUCLEOTIDE SEQUENCE [LARGE SCALE GENOMIC DNA]</scope>
    <source>
        <strain evidence="3 4">ATCC 201684</strain>
    </source>
</reference>
<keyword evidence="1" id="KW-0812">Transmembrane</keyword>
<keyword evidence="4" id="KW-1185">Reference proteome</keyword>
<keyword evidence="1" id="KW-0472">Membrane</keyword>
<evidence type="ECO:0000313" key="4">
    <source>
        <dbReference type="Proteomes" id="UP000481153"/>
    </source>
</evidence>
<organism evidence="3 4">
    <name type="scientific">Aphanomyces euteiches</name>
    <dbReference type="NCBI Taxonomy" id="100861"/>
    <lineage>
        <taxon>Eukaryota</taxon>
        <taxon>Sar</taxon>
        <taxon>Stramenopiles</taxon>
        <taxon>Oomycota</taxon>
        <taxon>Saprolegniomycetes</taxon>
        <taxon>Saprolegniales</taxon>
        <taxon>Verrucalvaceae</taxon>
        <taxon>Aphanomyces</taxon>
    </lineage>
</organism>
<keyword evidence="2" id="KW-0732">Signal</keyword>
<keyword evidence="1" id="KW-1133">Transmembrane helix</keyword>
<feature type="signal peptide" evidence="2">
    <location>
        <begin position="1"/>
        <end position="21"/>
    </location>
</feature>
<evidence type="ECO:0000256" key="1">
    <source>
        <dbReference type="SAM" id="Phobius"/>
    </source>
</evidence>
<feature type="transmembrane region" description="Helical" evidence="1">
    <location>
        <begin position="49"/>
        <end position="67"/>
    </location>
</feature>
<evidence type="ECO:0008006" key="5">
    <source>
        <dbReference type="Google" id="ProtNLM"/>
    </source>
</evidence>
<dbReference type="PANTHER" id="PTHR11360">
    <property type="entry name" value="MONOCARBOXYLATE TRANSPORTER"/>
    <property type="match status" value="1"/>
</dbReference>
<dbReference type="AlphaFoldDB" id="A0A6G0XSL8"/>
<dbReference type="SUPFAM" id="SSF103473">
    <property type="entry name" value="MFS general substrate transporter"/>
    <property type="match status" value="1"/>
</dbReference>
<evidence type="ECO:0000313" key="3">
    <source>
        <dbReference type="EMBL" id="KAF0743503.1"/>
    </source>
</evidence>
<protein>
    <recommendedName>
        <fullName evidence="5">Major facilitator superfamily (MFS) profile domain-containing protein</fullName>
    </recommendedName>
</protein>
<feature type="chain" id="PRO_5026246179" description="Major facilitator superfamily (MFS) profile domain-containing protein" evidence="2">
    <location>
        <begin position="22"/>
        <end position="156"/>
    </location>
</feature>
<feature type="transmembrane region" description="Helical" evidence="1">
    <location>
        <begin position="104"/>
        <end position="123"/>
    </location>
</feature>
<accession>A0A6G0XSL8</accession>
<feature type="transmembrane region" description="Helical" evidence="1">
    <location>
        <begin position="130"/>
        <end position="153"/>
    </location>
</feature>
<name>A0A6G0XSL8_9STRA</name>
<dbReference type="InterPro" id="IPR050327">
    <property type="entry name" value="Proton-linked_MCT"/>
</dbReference>
<dbReference type="EMBL" id="VJMJ01000015">
    <property type="protein sequence ID" value="KAF0743503.1"/>
    <property type="molecule type" value="Genomic_DNA"/>
</dbReference>
<proteinExistence type="predicted"/>
<sequence>MIHFNRWWLLLFTFLANLTAGSVLAFTALYDALDVYFYGSPTKSSVTVMLQAYIWMGISAAFSGPYIERQGPRMGMTIGTVLLRSALCSRSWLSELKVPSFSTYGAFCGSGFGFVLIATMSTVQKWFPDLRGVVSGLIMFAFGLGNALFTVIYTKG</sequence>
<dbReference type="InterPro" id="IPR036259">
    <property type="entry name" value="MFS_trans_sf"/>
</dbReference>
<dbReference type="Proteomes" id="UP000481153">
    <property type="component" value="Unassembled WGS sequence"/>
</dbReference>
<evidence type="ECO:0000256" key="2">
    <source>
        <dbReference type="SAM" id="SignalP"/>
    </source>
</evidence>
<gene>
    <name evidence="3" type="ORF">Ae201684_001797</name>
</gene>
<dbReference type="Gene3D" id="1.20.1250.20">
    <property type="entry name" value="MFS general substrate transporter like domains"/>
    <property type="match status" value="1"/>
</dbReference>
<comment type="caution">
    <text evidence="3">The sequence shown here is derived from an EMBL/GenBank/DDBJ whole genome shotgun (WGS) entry which is preliminary data.</text>
</comment>